<feature type="repeat" description="ANK" evidence="1">
    <location>
        <begin position="151"/>
        <end position="183"/>
    </location>
</feature>
<dbReference type="Gene3D" id="1.25.40.20">
    <property type="entry name" value="Ankyrin repeat-containing domain"/>
    <property type="match status" value="1"/>
</dbReference>
<dbReference type="PANTHER" id="PTHR24121:SF22">
    <property type="entry name" value="PROTEIN ACCELERATED CELL DEATH 6-LIKE"/>
    <property type="match status" value="1"/>
</dbReference>
<comment type="caution">
    <text evidence="2">The sequence shown here is derived from an EMBL/GenBank/DDBJ whole genome shotgun (WGS) entry which is preliminary data.</text>
</comment>
<dbReference type="Gramene" id="rna-gnl|WGS:JABURB|Cocit.L0303.1">
    <property type="protein sequence ID" value="cds-KAF7849772.1"/>
    <property type="gene ID" value="gene-BT93_L0303"/>
</dbReference>
<dbReference type="PROSITE" id="PS50088">
    <property type="entry name" value="ANK_REPEAT"/>
    <property type="match status" value="1"/>
</dbReference>
<dbReference type="EMBL" id="MU089706">
    <property type="protein sequence ID" value="KAF7849772.1"/>
    <property type="molecule type" value="Genomic_DNA"/>
</dbReference>
<evidence type="ECO:0000313" key="2">
    <source>
        <dbReference type="EMBL" id="KAF7849772.1"/>
    </source>
</evidence>
<name>A0A8T0CSL6_CORYI</name>
<evidence type="ECO:0000256" key="1">
    <source>
        <dbReference type="PROSITE-ProRule" id="PRU00023"/>
    </source>
</evidence>
<accession>A0A8T0CSL6</accession>
<dbReference type="SUPFAM" id="SSF48403">
    <property type="entry name" value="Ankyrin repeat"/>
    <property type="match status" value="1"/>
</dbReference>
<dbReference type="AlphaFoldDB" id="A0A8T0CSL6"/>
<sequence length="282" mass="31618">MDVEIFIEQEEKVGTNNSTKEEVKKDGGGAFEEMLEDEMDSLNEKEIWCWERTRIDKALEVVRDAERQDPAEVHAAARGLVPIIVSANVEQFIFKIESLANRIDPSAIFNSLSKAGGGSLLHVAVATCKDDILRLLLDYVPGHLIAAQNDRGDTPLHMAILVGRITATAMLIRRIMDLPNVEDKKRILRMQNKDGNTALQEAVHASNVNCVRHLSNEDLEPVYWKTTDQTSPLYLAFQSIHEVFLSLPLEPSRIQVSPPIHGAILILRLGKYLNLFIVSIYV</sequence>
<dbReference type="OrthoDB" id="1847170at2759"/>
<reference evidence="2" key="1">
    <citation type="submission" date="2020-05" db="EMBL/GenBank/DDBJ databases">
        <title>WGS assembly of Corymbia citriodora subspecies variegata.</title>
        <authorList>
            <person name="Barry K."/>
            <person name="Hundley H."/>
            <person name="Shu S."/>
            <person name="Jenkins J."/>
            <person name="Grimwood J."/>
            <person name="Baten A."/>
        </authorList>
    </citation>
    <scope>NUCLEOTIDE SEQUENCE</scope>
    <source>
        <strain evidence="2">CV2-018</strain>
    </source>
</reference>
<gene>
    <name evidence="2" type="ORF">BT93_L0303</name>
</gene>
<dbReference type="Pfam" id="PF13637">
    <property type="entry name" value="Ank_4"/>
    <property type="match status" value="1"/>
</dbReference>
<protein>
    <submittedName>
        <fullName evidence="2">Uncharacterized protein</fullName>
    </submittedName>
</protein>
<proteinExistence type="predicted"/>
<dbReference type="InterPro" id="IPR036770">
    <property type="entry name" value="Ankyrin_rpt-contain_sf"/>
</dbReference>
<keyword evidence="3" id="KW-1185">Reference proteome</keyword>
<dbReference type="PANTHER" id="PTHR24121">
    <property type="entry name" value="NO MECHANORECEPTOR POTENTIAL C, ISOFORM D-RELATED"/>
    <property type="match status" value="1"/>
</dbReference>
<dbReference type="Proteomes" id="UP000806378">
    <property type="component" value="Unassembled WGS sequence"/>
</dbReference>
<dbReference type="InterPro" id="IPR002110">
    <property type="entry name" value="Ankyrin_rpt"/>
</dbReference>
<evidence type="ECO:0000313" key="3">
    <source>
        <dbReference type="Proteomes" id="UP000806378"/>
    </source>
</evidence>
<dbReference type="SMART" id="SM00248">
    <property type="entry name" value="ANK"/>
    <property type="match status" value="3"/>
</dbReference>
<keyword evidence="1" id="KW-0040">ANK repeat</keyword>
<organism evidence="2 3">
    <name type="scientific">Corymbia citriodora subsp. variegata</name>
    <dbReference type="NCBI Taxonomy" id="360336"/>
    <lineage>
        <taxon>Eukaryota</taxon>
        <taxon>Viridiplantae</taxon>
        <taxon>Streptophyta</taxon>
        <taxon>Embryophyta</taxon>
        <taxon>Tracheophyta</taxon>
        <taxon>Spermatophyta</taxon>
        <taxon>Magnoliopsida</taxon>
        <taxon>eudicotyledons</taxon>
        <taxon>Gunneridae</taxon>
        <taxon>Pentapetalae</taxon>
        <taxon>rosids</taxon>
        <taxon>malvids</taxon>
        <taxon>Myrtales</taxon>
        <taxon>Myrtaceae</taxon>
        <taxon>Myrtoideae</taxon>
        <taxon>Eucalypteae</taxon>
        <taxon>Corymbia</taxon>
    </lineage>
</organism>